<gene>
    <name evidence="3" type="ORF">RFI_15170</name>
</gene>
<dbReference type="Proteomes" id="UP000023152">
    <property type="component" value="Unassembled WGS sequence"/>
</dbReference>
<evidence type="ECO:0000256" key="2">
    <source>
        <dbReference type="SAM" id="Phobius"/>
    </source>
</evidence>
<accession>X6N9Q6</accession>
<keyword evidence="2" id="KW-0472">Membrane</keyword>
<evidence type="ECO:0000313" key="3">
    <source>
        <dbReference type="EMBL" id="ETO22032.1"/>
    </source>
</evidence>
<protein>
    <submittedName>
        <fullName evidence="3">Uncharacterized protein</fullName>
    </submittedName>
</protein>
<comment type="caution">
    <text evidence="3">The sequence shown here is derived from an EMBL/GenBank/DDBJ whole genome shotgun (WGS) entry which is preliminary data.</text>
</comment>
<keyword evidence="4" id="KW-1185">Reference proteome</keyword>
<dbReference type="EMBL" id="ASPP01011092">
    <property type="protein sequence ID" value="ETO22032.1"/>
    <property type="molecule type" value="Genomic_DNA"/>
</dbReference>
<keyword evidence="2" id="KW-0812">Transmembrane</keyword>
<organism evidence="3 4">
    <name type="scientific">Reticulomyxa filosa</name>
    <dbReference type="NCBI Taxonomy" id="46433"/>
    <lineage>
        <taxon>Eukaryota</taxon>
        <taxon>Sar</taxon>
        <taxon>Rhizaria</taxon>
        <taxon>Retaria</taxon>
        <taxon>Foraminifera</taxon>
        <taxon>Monothalamids</taxon>
        <taxon>Reticulomyxidae</taxon>
        <taxon>Reticulomyxa</taxon>
    </lineage>
</organism>
<sequence>IQILLKTMLDTKLKRHDLYEIQRIEEFYDKAKERMDYANLIHQLRVAGTNASLLTPLLVNYPQKFNKDLVDETERTDAYVEFFLTIQCLFFVLSLILFCLLVYPYLSPLFKSIEPSIVNAPPLRVNILIDKKKKKKKKKENWTPLHVVCRYQTRDNIRVFCEFLPPPQRTYWSHLTDEEGFRKTPLMIGCENANKGKRERGGGGEKMYVFKQRISLHIKYVHYKLFLFCFWTCLVRQQCVCRCVVFQEDISPLFKHMPSALLEDAEFWKETREGEDCSNVLHLVLANDEQPVAVRAEKLRTILRHMPEDLAAFFVEQQNKEAVSPATMCKMMDSLRKNIDATQIEMMLGAIIQKKRDTEAARRRLEEAKKVEEEKRLKARREQEEQELRESKRVEYMREILEVMALGFEDMDEILTKLIKHNGNVDATAAELFQIHFG</sequence>
<feature type="coiled-coil region" evidence="1">
    <location>
        <begin position="351"/>
        <end position="394"/>
    </location>
</feature>
<evidence type="ECO:0000256" key="1">
    <source>
        <dbReference type="SAM" id="Coils"/>
    </source>
</evidence>
<proteinExistence type="predicted"/>
<feature type="transmembrane region" description="Helical" evidence="2">
    <location>
        <begin position="82"/>
        <end position="106"/>
    </location>
</feature>
<name>X6N9Q6_RETFI</name>
<keyword evidence="1" id="KW-0175">Coiled coil</keyword>
<dbReference type="AlphaFoldDB" id="X6N9Q6"/>
<feature type="non-terminal residue" evidence="3">
    <location>
        <position position="1"/>
    </location>
</feature>
<reference evidence="3 4" key="1">
    <citation type="journal article" date="2013" name="Curr. Biol.">
        <title>The Genome of the Foraminiferan Reticulomyxa filosa.</title>
        <authorList>
            <person name="Glockner G."/>
            <person name="Hulsmann N."/>
            <person name="Schleicher M."/>
            <person name="Noegel A.A."/>
            <person name="Eichinger L."/>
            <person name="Gallinger C."/>
            <person name="Pawlowski J."/>
            <person name="Sierra R."/>
            <person name="Euteneuer U."/>
            <person name="Pillet L."/>
            <person name="Moustafa A."/>
            <person name="Platzer M."/>
            <person name="Groth M."/>
            <person name="Szafranski K."/>
            <person name="Schliwa M."/>
        </authorList>
    </citation>
    <scope>NUCLEOTIDE SEQUENCE [LARGE SCALE GENOMIC DNA]</scope>
</reference>
<keyword evidence="2" id="KW-1133">Transmembrane helix</keyword>
<evidence type="ECO:0000313" key="4">
    <source>
        <dbReference type="Proteomes" id="UP000023152"/>
    </source>
</evidence>